<feature type="transmembrane region" description="Helical" evidence="1">
    <location>
        <begin position="148"/>
        <end position="168"/>
    </location>
</feature>
<dbReference type="Proteomes" id="UP000516696">
    <property type="component" value="Chromosome"/>
</dbReference>
<dbReference type="PANTHER" id="PTHR34989:SF1">
    <property type="entry name" value="PROTEIN HDED"/>
    <property type="match status" value="1"/>
</dbReference>
<dbReference type="PANTHER" id="PTHR34989">
    <property type="entry name" value="PROTEIN HDED"/>
    <property type="match status" value="1"/>
</dbReference>
<dbReference type="InterPro" id="IPR005325">
    <property type="entry name" value="DUF308_memb"/>
</dbReference>
<name>A0A366U7N6_ENTGA</name>
<dbReference type="EMBL" id="JARPZN010000005">
    <property type="protein sequence ID" value="MDT2690468.1"/>
    <property type="molecule type" value="Genomic_DNA"/>
</dbReference>
<evidence type="ECO:0000313" key="3">
    <source>
        <dbReference type="EMBL" id="QOG27427.1"/>
    </source>
</evidence>
<evidence type="ECO:0000313" key="6">
    <source>
        <dbReference type="Proteomes" id="UP000516696"/>
    </source>
</evidence>
<sequence length="177" mass="19925">MNTFFEKIQRYDLLRAILFLIAGLIILIAPRSVFNTIVYLVAGYVACLGLINLYSSYKEKRQTGYVNMQMTTGILLLIAAAAILVFAKGLLSIVPFFLGIMITISGCTRLMASFNQKRNGLPFITGLLFSLFVIVAGIILVFNPFQTWLLFFQIFGGVLIFMGISDLINHFQRKRSY</sequence>
<dbReference type="EMBL" id="UFYW01000001">
    <property type="protein sequence ID" value="STD82375.1"/>
    <property type="molecule type" value="Genomic_DNA"/>
</dbReference>
<dbReference type="AlphaFoldDB" id="A0A366U7N6"/>
<proteinExistence type="predicted"/>
<organism evidence="2 7">
    <name type="scientific">Enterococcus gallinarum</name>
    <dbReference type="NCBI Taxonomy" id="1353"/>
    <lineage>
        <taxon>Bacteria</taxon>
        <taxon>Bacillati</taxon>
        <taxon>Bacillota</taxon>
        <taxon>Bacilli</taxon>
        <taxon>Lactobacillales</taxon>
        <taxon>Enterococcaceae</taxon>
        <taxon>Enterococcus</taxon>
    </lineage>
</organism>
<keyword evidence="1" id="KW-0812">Transmembrane</keyword>
<accession>A0A366U7N6</accession>
<keyword evidence="1" id="KW-0472">Membrane</keyword>
<dbReference type="Proteomes" id="UP000254807">
    <property type="component" value="Unassembled WGS sequence"/>
</dbReference>
<reference evidence="4 5" key="1">
    <citation type="submission" date="2018-06" db="EMBL/GenBank/DDBJ databases">
        <authorList>
            <consortium name="Pathogen Informatics"/>
            <person name="Doyle S."/>
        </authorList>
    </citation>
    <scope>NUCLEOTIDE SEQUENCE [LARGE SCALE GENOMIC DNA]</scope>
    <source>
        <strain evidence="4 5">NCTC12360</strain>
    </source>
</reference>
<dbReference type="InterPro" id="IPR052712">
    <property type="entry name" value="Acid_resist_chaperone_HdeD"/>
</dbReference>
<dbReference type="OrthoDB" id="2301130at2"/>
<feature type="transmembrane region" description="Helical" evidence="1">
    <location>
        <begin position="123"/>
        <end position="142"/>
    </location>
</feature>
<protein>
    <submittedName>
        <fullName evidence="4">Acid-resistance membrane protein</fullName>
    </submittedName>
    <submittedName>
        <fullName evidence="2">DUF308 domain-containing protein</fullName>
    </submittedName>
</protein>
<dbReference type="EMBL" id="CP050485">
    <property type="protein sequence ID" value="QOG27427.1"/>
    <property type="molecule type" value="Genomic_DNA"/>
</dbReference>
<feature type="transmembrane region" description="Helical" evidence="1">
    <location>
        <begin position="93"/>
        <end position="111"/>
    </location>
</feature>
<evidence type="ECO:0000313" key="4">
    <source>
        <dbReference type="EMBL" id="STD82375.1"/>
    </source>
</evidence>
<feature type="transmembrane region" description="Helical" evidence="1">
    <location>
        <begin position="66"/>
        <end position="87"/>
    </location>
</feature>
<evidence type="ECO:0000313" key="2">
    <source>
        <dbReference type="EMBL" id="MDT2690468.1"/>
    </source>
</evidence>
<dbReference type="GO" id="GO:0005886">
    <property type="term" value="C:plasma membrane"/>
    <property type="evidence" value="ECO:0007669"/>
    <property type="project" value="TreeGrafter"/>
</dbReference>
<dbReference type="Proteomes" id="UP001183682">
    <property type="component" value="Unassembled WGS sequence"/>
</dbReference>
<gene>
    <name evidence="3" type="ORF">EGM181_09295</name>
    <name evidence="4" type="ORF">NCTC12360_00800</name>
    <name evidence="2" type="ORF">P7E30_09665</name>
</gene>
<evidence type="ECO:0000313" key="7">
    <source>
        <dbReference type="Proteomes" id="UP001183682"/>
    </source>
</evidence>
<dbReference type="Pfam" id="PF03729">
    <property type="entry name" value="DUF308"/>
    <property type="match status" value="2"/>
</dbReference>
<keyword evidence="1" id="KW-1133">Transmembrane helix</keyword>
<dbReference type="RefSeq" id="WP_060814337.1">
    <property type="nucleotide sequence ID" value="NZ_BSYC01000001.1"/>
</dbReference>
<feature type="transmembrane region" description="Helical" evidence="1">
    <location>
        <begin position="12"/>
        <end position="30"/>
    </location>
</feature>
<keyword evidence="5" id="KW-1185">Reference proteome</keyword>
<evidence type="ECO:0000313" key="5">
    <source>
        <dbReference type="Proteomes" id="UP000254807"/>
    </source>
</evidence>
<reference evidence="3 6" key="2">
    <citation type="submission" date="2020-03" db="EMBL/GenBank/DDBJ databases">
        <title>Characterization of ganglioside-mimicking enterococci.</title>
        <authorList>
            <person name="Patry R.T."/>
            <person name="Nothaft H."/>
            <person name="Bridger R."/>
            <person name="Shajahan A."/>
            <person name="Huynh S."/>
            <person name="Sanchez S."/>
            <person name="Azadi P."/>
            <person name="Cooper K."/>
            <person name="Miller W.G."/>
            <person name="Parker C.T."/>
            <person name="Wells L."/>
            <person name="Szymanski C.M."/>
        </authorList>
    </citation>
    <scope>NUCLEOTIDE SEQUENCE [LARGE SCALE GENOMIC DNA]</scope>
    <source>
        <strain evidence="3 6">EGM181</strain>
    </source>
</reference>
<reference evidence="2" key="3">
    <citation type="submission" date="2023-03" db="EMBL/GenBank/DDBJ databases">
        <authorList>
            <person name="Shen W."/>
            <person name="Cai J."/>
        </authorList>
    </citation>
    <scope>NUCLEOTIDE SEQUENCE</scope>
    <source>
        <strain evidence="2">K69-2</strain>
    </source>
</reference>
<evidence type="ECO:0000256" key="1">
    <source>
        <dbReference type="SAM" id="Phobius"/>
    </source>
</evidence>
<feature type="transmembrane region" description="Helical" evidence="1">
    <location>
        <begin position="36"/>
        <end position="54"/>
    </location>
</feature>